<protein>
    <submittedName>
        <fullName evidence="8">MATE family efflux transporter</fullName>
    </submittedName>
</protein>
<organism evidence="8 9">
    <name type="scientific">Undibacterium piscinae</name>
    <dbReference type="NCBI Taxonomy" id="2495591"/>
    <lineage>
        <taxon>Bacteria</taxon>
        <taxon>Pseudomonadati</taxon>
        <taxon>Pseudomonadota</taxon>
        <taxon>Betaproteobacteria</taxon>
        <taxon>Burkholderiales</taxon>
        <taxon>Oxalobacteraceae</taxon>
        <taxon>Undibacterium</taxon>
    </lineage>
</organism>
<evidence type="ECO:0000256" key="2">
    <source>
        <dbReference type="ARBA" id="ARBA00022448"/>
    </source>
</evidence>
<feature type="transmembrane region" description="Helical" evidence="7">
    <location>
        <begin position="76"/>
        <end position="97"/>
    </location>
</feature>
<accession>A0A6M4A8S8</accession>
<feature type="transmembrane region" description="Helical" evidence="7">
    <location>
        <begin position="6"/>
        <end position="30"/>
    </location>
</feature>
<keyword evidence="2" id="KW-0813">Transport</keyword>
<keyword evidence="6 7" id="KW-0472">Membrane</keyword>
<comment type="subcellular location">
    <subcellularLocation>
        <location evidence="1">Cell inner membrane</location>
        <topology evidence="1">Multi-pass membrane protein</topology>
    </subcellularLocation>
</comment>
<evidence type="ECO:0000256" key="6">
    <source>
        <dbReference type="ARBA" id="ARBA00023136"/>
    </source>
</evidence>
<dbReference type="AlphaFoldDB" id="A0A6M4A8S8"/>
<feature type="transmembrane region" description="Helical" evidence="7">
    <location>
        <begin position="289"/>
        <end position="313"/>
    </location>
</feature>
<name>A0A6M4A8S8_9BURK</name>
<proteinExistence type="predicted"/>
<dbReference type="GO" id="GO:0015297">
    <property type="term" value="F:antiporter activity"/>
    <property type="evidence" value="ECO:0007669"/>
    <property type="project" value="InterPro"/>
</dbReference>
<dbReference type="Pfam" id="PF01554">
    <property type="entry name" value="MatE"/>
    <property type="match status" value="2"/>
</dbReference>
<keyword evidence="9" id="KW-1185">Reference proteome</keyword>
<dbReference type="PANTHER" id="PTHR43549">
    <property type="entry name" value="MULTIDRUG RESISTANCE PROTEIN YPNP-RELATED"/>
    <property type="match status" value="1"/>
</dbReference>
<evidence type="ECO:0000256" key="1">
    <source>
        <dbReference type="ARBA" id="ARBA00004429"/>
    </source>
</evidence>
<evidence type="ECO:0000256" key="7">
    <source>
        <dbReference type="SAM" id="Phobius"/>
    </source>
</evidence>
<dbReference type="InterPro" id="IPR048279">
    <property type="entry name" value="MdtK-like"/>
</dbReference>
<evidence type="ECO:0000256" key="4">
    <source>
        <dbReference type="ARBA" id="ARBA00022692"/>
    </source>
</evidence>
<feature type="transmembrane region" description="Helical" evidence="7">
    <location>
        <begin position="151"/>
        <end position="171"/>
    </location>
</feature>
<dbReference type="PANTHER" id="PTHR43549:SF3">
    <property type="entry name" value="MULTIDRUG RESISTANCE PROTEIN YPNP-RELATED"/>
    <property type="match status" value="1"/>
</dbReference>
<dbReference type="Proteomes" id="UP000274350">
    <property type="component" value="Chromosome"/>
</dbReference>
<evidence type="ECO:0000256" key="3">
    <source>
        <dbReference type="ARBA" id="ARBA00022475"/>
    </source>
</evidence>
<feature type="transmembrane region" description="Helical" evidence="7">
    <location>
        <begin position="429"/>
        <end position="451"/>
    </location>
</feature>
<dbReference type="KEGG" id="upi:EJG51_009665"/>
<feature type="transmembrane region" description="Helical" evidence="7">
    <location>
        <begin position="183"/>
        <end position="203"/>
    </location>
</feature>
<dbReference type="InterPro" id="IPR002528">
    <property type="entry name" value="MATE_fam"/>
</dbReference>
<dbReference type="GO" id="GO:0005886">
    <property type="term" value="C:plasma membrane"/>
    <property type="evidence" value="ECO:0007669"/>
    <property type="project" value="UniProtKB-SubCell"/>
</dbReference>
<dbReference type="EMBL" id="CP051152">
    <property type="protein sequence ID" value="QJQ07681.1"/>
    <property type="molecule type" value="Genomic_DNA"/>
</dbReference>
<dbReference type="NCBIfam" id="TIGR00797">
    <property type="entry name" value="matE"/>
    <property type="match status" value="1"/>
</dbReference>
<dbReference type="GO" id="GO:0042910">
    <property type="term" value="F:xenobiotic transmembrane transporter activity"/>
    <property type="evidence" value="ECO:0007669"/>
    <property type="project" value="InterPro"/>
</dbReference>
<keyword evidence="3" id="KW-1003">Cell membrane</keyword>
<feature type="transmembrane region" description="Helical" evidence="7">
    <location>
        <begin position="209"/>
        <end position="230"/>
    </location>
</feature>
<evidence type="ECO:0000313" key="8">
    <source>
        <dbReference type="EMBL" id="QJQ07681.1"/>
    </source>
</evidence>
<keyword evidence="5 7" id="KW-1133">Transmembrane helix</keyword>
<feature type="transmembrane region" description="Helical" evidence="7">
    <location>
        <begin position="109"/>
        <end position="131"/>
    </location>
</feature>
<feature type="transmembrane region" description="Helical" evidence="7">
    <location>
        <begin position="37"/>
        <end position="56"/>
    </location>
</feature>
<feature type="transmembrane region" description="Helical" evidence="7">
    <location>
        <begin position="366"/>
        <end position="391"/>
    </location>
</feature>
<feature type="transmembrane region" description="Helical" evidence="7">
    <location>
        <begin position="403"/>
        <end position="423"/>
    </location>
</feature>
<reference evidence="8 9" key="1">
    <citation type="journal article" date="2019" name="Int. J. Syst. Evol. Microbiol.">
        <title>Undibacterium piscinae sp. nov., isolated from Korean shiner intestine.</title>
        <authorList>
            <person name="Lee S.Y."/>
            <person name="Kang W."/>
            <person name="Kim P.S."/>
            <person name="Kim H.S."/>
            <person name="Sung H."/>
            <person name="Shin N.R."/>
            <person name="Whon T.W."/>
            <person name="Yun J.H."/>
            <person name="Lee J.Y."/>
            <person name="Lee J.Y."/>
            <person name="Jung M.J."/>
            <person name="Jeong Y.S."/>
            <person name="Tak E.J."/>
            <person name="Han J.E."/>
            <person name="Hyun D.W."/>
            <person name="Kang M.S."/>
            <person name="Lee K.E."/>
            <person name="Lee B.H."/>
            <person name="Bae J.W."/>
        </authorList>
    </citation>
    <scope>NUCLEOTIDE SEQUENCE [LARGE SCALE GENOMIC DNA]</scope>
    <source>
        <strain evidence="8 9">S11R28</strain>
    </source>
</reference>
<evidence type="ECO:0000313" key="9">
    <source>
        <dbReference type="Proteomes" id="UP000274350"/>
    </source>
</evidence>
<dbReference type="PIRSF" id="PIRSF006603">
    <property type="entry name" value="DinF"/>
    <property type="match status" value="1"/>
</dbReference>
<keyword evidence="4 7" id="KW-0812">Transmembrane</keyword>
<evidence type="ECO:0000256" key="5">
    <source>
        <dbReference type="ARBA" id="ARBA00022989"/>
    </source>
</evidence>
<dbReference type="InterPro" id="IPR052031">
    <property type="entry name" value="Membrane_Transporter-Flippase"/>
</dbReference>
<feature type="transmembrane region" description="Helical" evidence="7">
    <location>
        <begin position="334"/>
        <end position="354"/>
    </location>
</feature>
<gene>
    <name evidence="8" type="ORF">EJG51_009665</name>
</gene>
<sequence length="459" mass="48124">MASLGAIARYFFLATLASFVVAGVCAVVALNHLPGALTFLGLIAVFLVDVLNLFYISRLGQQELAAAVGYASTLLFFHTSIAIGLSIAATALVSRAIGSGGLAAARQLAGTALLLIGGISVVLSVLTYPVLDSVLQLLGAQGETARLAKRFCAMVLPSIPLLALGMCLSALLRAVGDAKRAMYVTLGAAAATAVLDPLFIFGFDMRLDGAAYANICARVVLVAIGLYGVLKIHHLYALPDRATFMRGLKPFMAIGIPAIMTQVATPVGNAAVTAAIAKYGDDAVAGWAVIGRLIPVAFAGLFALSGAVGPILGQNLGAKNFERLHSTMRDSLKFTLIYVLVMWLLLALGSQQIANVFGAQGMGHDLIVFFCIYVAGSFVFNGCLFVANAAFNNLGYPLYSTMLNWGRATLGVIPFVWLGSHWYGVIGVLAGYGLGVVFFGAAGVWLCFRVLGTIERERS</sequence>